<protein>
    <recommendedName>
        <fullName evidence="4">Constitutive coactivator of peroxisome proliferator-activated receptor gamma</fullName>
    </recommendedName>
</protein>
<dbReference type="EMBL" id="OU963865">
    <property type="protein sequence ID" value="CAH0388496.1"/>
    <property type="molecule type" value="Genomic_DNA"/>
</dbReference>
<accession>A0A9P0F4E3</accession>
<evidence type="ECO:0000256" key="1">
    <source>
        <dbReference type="ARBA" id="ARBA00009495"/>
    </source>
</evidence>
<dbReference type="PANTHER" id="PTHR15976">
    <property type="entry name" value="CONSTITUTIVE COACTIVATOR OF PEROXISOME PROLIFERATOR-ACTIVATED RECEPTOR GAMMA"/>
    <property type="match status" value="1"/>
</dbReference>
<dbReference type="Proteomes" id="UP001152759">
    <property type="component" value="Chromosome 4"/>
</dbReference>
<comment type="similarity">
    <text evidence="1">Belongs to the constitutive coactivator of PPAR-gamma family.</text>
</comment>
<gene>
    <name evidence="2" type="ORF">BEMITA_LOCUS7407</name>
</gene>
<evidence type="ECO:0000313" key="2">
    <source>
        <dbReference type="EMBL" id="CAH0388496.1"/>
    </source>
</evidence>
<evidence type="ECO:0008006" key="4">
    <source>
        <dbReference type="Google" id="ProtNLM"/>
    </source>
</evidence>
<name>A0A9P0F4E3_BEMTA</name>
<dbReference type="KEGG" id="btab:109039012"/>
<organism evidence="2 3">
    <name type="scientific">Bemisia tabaci</name>
    <name type="common">Sweetpotato whitefly</name>
    <name type="synonym">Aleurodes tabaci</name>
    <dbReference type="NCBI Taxonomy" id="7038"/>
    <lineage>
        <taxon>Eukaryota</taxon>
        <taxon>Metazoa</taxon>
        <taxon>Ecdysozoa</taxon>
        <taxon>Arthropoda</taxon>
        <taxon>Hexapoda</taxon>
        <taxon>Insecta</taxon>
        <taxon>Pterygota</taxon>
        <taxon>Neoptera</taxon>
        <taxon>Paraneoptera</taxon>
        <taxon>Hemiptera</taxon>
        <taxon>Sternorrhyncha</taxon>
        <taxon>Aleyrodoidea</taxon>
        <taxon>Aleyrodidae</taxon>
        <taxon>Aleyrodinae</taxon>
        <taxon>Bemisia</taxon>
    </lineage>
</organism>
<dbReference type="SUPFAM" id="SSF88723">
    <property type="entry name" value="PIN domain-like"/>
    <property type="match status" value="1"/>
</dbReference>
<keyword evidence="3" id="KW-1185">Reference proteome</keyword>
<dbReference type="PANTHER" id="PTHR15976:SF17">
    <property type="entry name" value="CONSTITUTIVE COACTIVATOR OF PEROXISOME PROLIFERATOR-ACTIVATED RECEPTOR GAMMA"/>
    <property type="match status" value="1"/>
</dbReference>
<dbReference type="InterPro" id="IPR029060">
    <property type="entry name" value="PIN-like_dom_sf"/>
</dbReference>
<evidence type="ECO:0000313" key="3">
    <source>
        <dbReference type="Proteomes" id="UP001152759"/>
    </source>
</evidence>
<dbReference type="GO" id="GO:0005634">
    <property type="term" value="C:nucleus"/>
    <property type="evidence" value="ECO:0007669"/>
    <property type="project" value="TreeGrafter"/>
</dbReference>
<dbReference type="Gene3D" id="3.40.50.1010">
    <property type="entry name" value="5'-nuclease"/>
    <property type="match status" value="1"/>
</dbReference>
<dbReference type="InterPro" id="IPR026784">
    <property type="entry name" value="Coact_PPARg"/>
</dbReference>
<proteinExistence type="inferred from homology"/>
<dbReference type="AlphaFoldDB" id="A0A9P0F4E3"/>
<reference evidence="2" key="1">
    <citation type="submission" date="2021-12" db="EMBL/GenBank/DDBJ databases">
        <authorList>
            <person name="King R."/>
        </authorList>
    </citation>
    <scope>NUCLEOTIDE SEQUENCE</scope>
</reference>
<sequence length="604" mass="69000">MGIRGLQTFIEKFCPPNCYYEVSIEQLVEEYKRQTGGKEPVIVVDGSSCLGHIYKGLDWVSGGQYKEYIEKLGKFVQAFKQIGVKLVFYFGGGTVNPKRKEWIKRCFERLERVYQMFDQLSDGLRTTDLHQSLFSLPPGVGTLSQHYLEHIFGCEVYQSVDETDTEIAHYARERKCLAIFGQDSDYLIYEGGTYYLSAQHFNLRTMRTFNYDRRGFAEYLGLETSQLPLFATLAGNDLVSFSDLKPFHRFLCRKYTGGGYDVNFKTLFPALARYIQQFPPGEAVIQALPHIAREALNDPRAANVFATSIRSYLSSTKIVKRTTAPNHPHWNAVLQRAEELHRSNYSTATVFAIVNGEPFETSTAFEDYRERDLPPFARLLRPMRTRLYGILFHEKPLNLEPQFVLEWCMEGPNSLNEPTRIKPAPPSDPHPGLLALWSDDRTQDLQNARWQLFAHGISSRLNPAKLRHLPQNLVLPTAVMFYIVDNRILATWEIEAMIATVVTLPTVPLERLASLPSDPVDLRAVRIATIYMRSLWSTIILLSACGYPLPPAKTFIHPYFDGKLFQQKYRKAKDKASHAILCGHQVTSIEAFLQVRQVLFENAG</sequence>